<gene>
    <name evidence="2" type="ORF">C8Q69DRAFT_510228</name>
</gene>
<dbReference type="GeneID" id="39602444"/>
<dbReference type="Proteomes" id="UP000283841">
    <property type="component" value="Unassembled WGS sequence"/>
</dbReference>
<evidence type="ECO:0000256" key="1">
    <source>
        <dbReference type="SAM" id="MobiDB-lite"/>
    </source>
</evidence>
<dbReference type="VEuPathDB" id="FungiDB:C8Q69DRAFT_510228"/>
<dbReference type="AlphaFoldDB" id="A0A443HJZ8"/>
<name>A0A443HJZ8_BYSSP</name>
<accession>A0A443HJZ8</accession>
<feature type="region of interest" description="Disordered" evidence="1">
    <location>
        <begin position="1"/>
        <end position="24"/>
    </location>
</feature>
<reference evidence="2 3" key="1">
    <citation type="journal article" date="2018" name="Front. Microbiol.">
        <title>Genomic and genetic insights into a cosmopolitan fungus, Paecilomyces variotii (Eurotiales).</title>
        <authorList>
            <person name="Urquhart A.S."/>
            <person name="Mondo S.J."/>
            <person name="Makela M.R."/>
            <person name="Hane J.K."/>
            <person name="Wiebenga A."/>
            <person name="He G."/>
            <person name="Mihaltcheva S."/>
            <person name="Pangilinan J."/>
            <person name="Lipzen A."/>
            <person name="Barry K."/>
            <person name="de Vries R.P."/>
            <person name="Grigoriev I.V."/>
            <person name="Idnurm A."/>
        </authorList>
    </citation>
    <scope>NUCLEOTIDE SEQUENCE [LARGE SCALE GENOMIC DNA]</scope>
    <source>
        <strain evidence="2 3">CBS 101075</strain>
    </source>
</reference>
<protein>
    <submittedName>
        <fullName evidence="2">Uncharacterized protein</fullName>
    </submittedName>
</protein>
<sequence>MQLTKNGGLNHHPTSTSRHNSSTTSVFLLQDPKTNSTSPRFRNPQLFLTAAATLAIGPATVYGYALAGASVRYYDYCRQDNAPADSPYDSDPIILHENKCEEVEMLPPHFGFYAVNGIPLNNDARWHCDGIQVFTNRHCGGEPDFELPFNNPHDATLGTCHPKIFGFVSLRLDCNPH</sequence>
<evidence type="ECO:0000313" key="3">
    <source>
        <dbReference type="Proteomes" id="UP000283841"/>
    </source>
</evidence>
<feature type="compositionally biased region" description="Low complexity" evidence="1">
    <location>
        <begin position="11"/>
        <end position="24"/>
    </location>
</feature>
<comment type="caution">
    <text evidence="2">The sequence shown here is derived from an EMBL/GenBank/DDBJ whole genome shotgun (WGS) entry which is preliminary data.</text>
</comment>
<organism evidence="2 3">
    <name type="scientific">Byssochlamys spectabilis</name>
    <name type="common">Paecilomyces variotii</name>
    <dbReference type="NCBI Taxonomy" id="264951"/>
    <lineage>
        <taxon>Eukaryota</taxon>
        <taxon>Fungi</taxon>
        <taxon>Dikarya</taxon>
        <taxon>Ascomycota</taxon>
        <taxon>Pezizomycotina</taxon>
        <taxon>Eurotiomycetes</taxon>
        <taxon>Eurotiomycetidae</taxon>
        <taxon>Eurotiales</taxon>
        <taxon>Thermoascaceae</taxon>
        <taxon>Paecilomyces</taxon>
    </lineage>
</organism>
<keyword evidence="3" id="KW-1185">Reference proteome</keyword>
<dbReference type="EMBL" id="RCNU01000014">
    <property type="protein sequence ID" value="RWQ92104.1"/>
    <property type="molecule type" value="Genomic_DNA"/>
</dbReference>
<proteinExistence type="predicted"/>
<evidence type="ECO:0000313" key="2">
    <source>
        <dbReference type="EMBL" id="RWQ92104.1"/>
    </source>
</evidence>
<dbReference type="RefSeq" id="XP_028481749.1">
    <property type="nucleotide sequence ID" value="XM_028633167.1"/>
</dbReference>